<dbReference type="CDD" id="cd02513">
    <property type="entry name" value="CMP-NeuAc_Synthase"/>
    <property type="match status" value="1"/>
</dbReference>
<dbReference type="PANTHER" id="PTHR21485">
    <property type="entry name" value="HAD SUPERFAMILY MEMBERS CMAS AND KDSC"/>
    <property type="match status" value="1"/>
</dbReference>
<dbReference type="InterPro" id="IPR029044">
    <property type="entry name" value="Nucleotide-diphossugar_trans"/>
</dbReference>
<protein>
    <recommendedName>
        <fullName evidence="4">N-acylneuraminate cytidylyltransferase</fullName>
        <ecNumber evidence="4">2.7.7.43</ecNumber>
    </recommendedName>
</protein>
<dbReference type="InterPro" id="IPR036412">
    <property type="entry name" value="HAD-like_sf"/>
</dbReference>
<evidence type="ECO:0000256" key="2">
    <source>
        <dbReference type="ARBA" id="ARBA00005141"/>
    </source>
</evidence>
<organism evidence="5 6">
    <name type="scientific">Roseibium salinum</name>
    <dbReference type="NCBI Taxonomy" id="1604349"/>
    <lineage>
        <taxon>Bacteria</taxon>
        <taxon>Pseudomonadati</taxon>
        <taxon>Pseudomonadota</taxon>
        <taxon>Alphaproteobacteria</taxon>
        <taxon>Hyphomicrobiales</taxon>
        <taxon>Stappiaceae</taxon>
        <taxon>Roseibium</taxon>
    </lineage>
</organism>
<dbReference type="InterPro" id="IPR050793">
    <property type="entry name" value="CMP-NeuNAc_synthase"/>
</dbReference>
<dbReference type="SUPFAM" id="SSF56784">
    <property type="entry name" value="HAD-like"/>
    <property type="match status" value="1"/>
</dbReference>
<keyword evidence="5" id="KW-0808">Transferase</keyword>
<dbReference type="Pfam" id="PF02348">
    <property type="entry name" value="CTP_transf_3"/>
    <property type="match status" value="1"/>
</dbReference>
<comment type="similarity">
    <text evidence="3">Belongs to the CMP-NeuNAc synthase family.</text>
</comment>
<name>A0ABT3R254_9HYPH</name>
<evidence type="ECO:0000256" key="1">
    <source>
        <dbReference type="ARBA" id="ARBA00001862"/>
    </source>
</evidence>
<gene>
    <name evidence="5" type="ORF">ON753_12795</name>
</gene>
<dbReference type="Gene3D" id="3.40.50.1000">
    <property type="entry name" value="HAD superfamily/HAD-like"/>
    <property type="match status" value="1"/>
</dbReference>
<comment type="pathway">
    <text evidence="2">Amino-sugar metabolism; N-acetylneuraminate metabolism.</text>
</comment>
<accession>A0ABT3R254</accession>
<dbReference type="InterPro" id="IPR023214">
    <property type="entry name" value="HAD_sf"/>
</dbReference>
<evidence type="ECO:0000256" key="4">
    <source>
        <dbReference type="ARBA" id="ARBA00012491"/>
    </source>
</evidence>
<comment type="caution">
    <text evidence="5">The sequence shown here is derived from an EMBL/GenBank/DDBJ whole genome shotgun (WGS) entry which is preliminary data.</text>
</comment>
<dbReference type="EC" id="2.7.7.43" evidence="4"/>
<dbReference type="RefSeq" id="WP_265963015.1">
    <property type="nucleotide sequence ID" value="NZ_JAPEVI010000003.1"/>
</dbReference>
<evidence type="ECO:0000256" key="3">
    <source>
        <dbReference type="ARBA" id="ARBA00010726"/>
    </source>
</evidence>
<dbReference type="Proteomes" id="UP001300261">
    <property type="component" value="Unassembled WGS sequence"/>
</dbReference>
<dbReference type="GO" id="GO:0016779">
    <property type="term" value="F:nucleotidyltransferase activity"/>
    <property type="evidence" value="ECO:0007669"/>
    <property type="project" value="UniProtKB-KW"/>
</dbReference>
<comment type="catalytic activity">
    <reaction evidence="1">
        <text>an N-acylneuraminate + CTP = a CMP-N-acyl-beta-neuraminate + diphosphate</text>
        <dbReference type="Rhea" id="RHEA:11344"/>
        <dbReference type="ChEBI" id="CHEBI:33019"/>
        <dbReference type="ChEBI" id="CHEBI:37563"/>
        <dbReference type="ChEBI" id="CHEBI:60073"/>
        <dbReference type="ChEBI" id="CHEBI:68671"/>
        <dbReference type="EC" id="2.7.7.43"/>
    </reaction>
</comment>
<dbReference type="PANTHER" id="PTHR21485:SF3">
    <property type="entry name" value="N-ACYLNEURAMINATE CYTIDYLYLTRANSFERASE"/>
    <property type="match status" value="1"/>
</dbReference>
<evidence type="ECO:0000313" key="5">
    <source>
        <dbReference type="EMBL" id="MCX2723242.1"/>
    </source>
</evidence>
<dbReference type="InterPro" id="IPR003329">
    <property type="entry name" value="Cytidylyl_trans"/>
</dbReference>
<dbReference type="Gene3D" id="3.90.550.10">
    <property type="entry name" value="Spore Coat Polysaccharide Biosynthesis Protein SpsA, Chain A"/>
    <property type="match status" value="1"/>
</dbReference>
<dbReference type="SUPFAM" id="SSF53448">
    <property type="entry name" value="Nucleotide-diphospho-sugar transferases"/>
    <property type="match status" value="1"/>
</dbReference>
<keyword evidence="6" id="KW-1185">Reference proteome</keyword>
<sequence length="395" mass="42814">MKIVAAIPARGGSVGLPGKNIRPLNGIPLVGRTIRAARGSRFVSEVFVSSDSDEILSVGEKYGAKGVKRPIDLSGPTASSESALIHLLKSEPSLISEPPDILVFLQCTAPFTQAHHVDQVVETLLSKEATSAISVVDDHGFYWEVGENGQGVGINHDPTKPRVRRQDISARYRENGAVYAMRVPEFLQTGNRYCGKTILVPVDSTWIEIDTSQDWDMAEAFIRTEPFTGELAVARGTVSALVTGFEGVHTDNSVFVNQDGTESIVCNRYDEIGMDRLIGRGVRLMMISGEQDNLAQLRARKLAMEYKYHPFDRMQITAEWLQQHGLDWSEIAYVGADLADISCMEASAVSAAPRNAPAEVKSVAKVVLDTSGGSGALRELSDLLISTDLIKNGAG</sequence>
<proteinExistence type="inferred from homology"/>
<reference evidence="5 6" key="1">
    <citation type="journal article" date="2016" name="Int. J. Syst. Evol. Microbiol.">
        <title>Labrenzia salina sp. nov., isolated from the rhizosphere of the halophyte Arthrocnemum macrostachyum.</title>
        <authorList>
            <person name="Camacho M."/>
            <person name="Redondo-Gomez S."/>
            <person name="Rodriguez-Llorente I."/>
            <person name="Rohde M."/>
            <person name="Sproer C."/>
            <person name="Schumann P."/>
            <person name="Klenk H.P."/>
            <person name="Montero-Calasanz M.D.C."/>
        </authorList>
    </citation>
    <scope>NUCLEOTIDE SEQUENCE [LARGE SCALE GENOMIC DNA]</scope>
    <source>
        <strain evidence="5 6">DSM 29163</strain>
    </source>
</reference>
<keyword evidence="5" id="KW-0548">Nucleotidyltransferase</keyword>
<dbReference type="EMBL" id="JAPEVI010000003">
    <property type="protein sequence ID" value="MCX2723242.1"/>
    <property type="molecule type" value="Genomic_DNA"/>
</dbReference>
<evidence type="ECO:0000313" key="6">
    <source>
        <dbReference type="Proteomes" id="UP001300261"/>
    </source>
</evidence>